<organism evidence="2 3">
    <name type="scientific">Microcystis aeruginosa PCC 7806SL</name>
    <dbReference type="NCBI Taxonomy" id="1903187"/>
    <lineage>
        <taxon>Bacteria</taxon>
        <taxon>Bacillati</taxon>
        <taxon>Cyanobacteriota</taxon>
        <taxon>Cyanophyceae</taxon>
        <taxon>Oscillatoriophycideae</taxon>
        <taxon>Chroococcales</taxon>
        <taxon>Microcystaceae</taxon>
        <taxon>Microcystis</taxon>
    </lineage>
</organism>
<dbReference type="AlphaFoldDB" id="A0AB33BY31"/>
<proteinExistence type="predicted"/>
<accession>A0AB33BY31</accession>
<keyword evidence="1" id="KW-0812">Transmembrane</keyword>
<reference evidence="2 3" key="1">
    <citation type="journal article" date="2018" name="Harmful Algae">
        <title>The highly heterogeneous methylated genomes and diverse restriction-modification systems of bloom-forming Microcystis.</title>
        <authorList>
            <person name="Zhao L."/>
            <person name="Song Y."/>
            <person name="Li L."/>
            <person name="Gan N."/>
            <person name="Brand J.J."/>
            <person name="Song L."/>
        </authorList>
    </citation>
    <scope>NUCLEOTIDE SEQUENCE [LARGE SCALE GENOMIC DNA]</scope>
    <source>
        <strain evidence="2 3">PCC 7806SL</strain>
    </source>
</reference>
<feature type="transmembrane region" description="Helical" evidence="1">
    <location>
        <begin position="12"/>
        <end position="34"/>
    </location>
</feature>
<gene>
    <name evidence="2" type="ORF">BH695_4921</name>
</gene>
<dbReference type="EMBL" id="CP020771">
    <property type="protein sequence ID" value="ARI84200.1"/>
    <property type="molecule type" value="Genomic_DNA"/>
</dbReference>
<evidence type="ECO:0000313" key="2">
    <source>
        <dbReference type="EMBL" id="ARI84200.1"/>
    </source>
</evidence>
<evidence type="ECO:0000256" key="1">
    <source>
        <dbReference type="SAM" id="Phobius"/>
    </source>
</evidence>
<keyword evidence="3" id="KW-1185">Reference proteome</keyword>
<keyword evidence="1" id="KW-0472">Membrane</keyword>
<protein>
    <submittedName>
        <fullName evidence="2">Uncharacterized protein</fullName>
    </submittedName>
</protein>
<sequence>MSDGKVRKPENPVSITASTICVVSWFLTAIANVASHP</sequence>
<evidence type="ECO:0000313" key="3">
    <source>
        <dbReference type="Proteomes" id="UP000192439"/>
    </source>
</evidence>
<keyword evidence="1" id="KW-1133">Transmembrane helix</keyword>
<dbReference type="Proteomes" id="UP000192439">
    <property type="component" value="Chromosome"/>
</dbReference>
<name>A0AB33BY31_MICA7</name>